<name>A0A655D9E2_SALET</name>
<accession>A0A655D9E2</accession>
<sequence>MKTPHGLSASALTTINASTARMMIMIKKQPNSAMVPGTVPISSLIISPREAPLRREEMNSTIKSCTAPASTTPASNHSVPGR</sequence>
<feature type="region of interest" description="Disordered" evidence="1">
    <location>
        <begin position="63"/>
        <end position="82"/>
    </location>
</feature>
<protein>
    <submittedName>
        <fullName evidence="2">Uncharacterized protein</fullName>
    </submittedName>
</protein>
<evidence type="ECO:0000313" key="2">
    <source>
        <dbReference type="EMBL" id="CNU52161.1"/>
    </source>
</evidence>
<proteinExistence type="predicted"/>
<reference evidence="2 3" key="1">
    <citation type="submission" date="2015-03" db="EMBL/GenBank/DDBJ databases">
        <authorList>
            <consortium name="Pathogen Informatics"/>
        </authorList>
    </citation>
    <scope>NUCLEOTIDE SEQUENCE [LARGE SCALE GENOMIC DNA]</scope>
    <source>
        <strain evidence="2 3">A1104</strain>
    </source>
</reference>
<evidence type="ECO:0000313" key="3">
    <source>
        <dbReference type="Proteomes" id="UP000041314"/>
    </source>
</evidence>
<organism evidence="2 3">
    <name type="scientific">Salmonella enterica subsp. enterica serovar Bovismorbificans</name>
    <dbReference type="NCBI Taxonomy" id="58097"/>
    <lineage>
        <taxon>Bacteria</taxon>
        <taxon>Pseudomonadati</taxon>
        <taxon>Pseudomonadota</taxon>
        <taxon>Gammaproteobacteria</taxon>
        <taxon>Enterobacterales</taxon>
        <taxon>Enterobacteriaceae</taxon>
        <taxon>Salmonella</taxon>
    </lineage>
</organism>
<dbReference type="EMBL" id="CQPA01000025">
    <property type="protein sequence ID" value="CNU52161.1"/>
    <property type="molecule type" value="Genomic_DNA"/>
</dbReference>
<dbReference type="AlphaFoldDB" id="A0A655D9E2"/>
<gene>
    <name evidence="2" type="ORF">ERS008198_02969</name>
</gene>
<dbReference type="Proteomes" id="UP000041314">
    <property type="component" value="Unassembled WGS sequence"/>
</dbReference>
<evidence type="ECO:0000256" key="1">
    <source>
        <dbReference type="SAM" id="MobiDB-lite"/>
    </source>
</evidence>